<dbReference type="Proteomes" id="UP000038045">
    <property type="component" value="Unplaced"/>
</dbReference>
<dbReference type="PANTHER" id="PTHR19303:SF74">
    <property type="entry name" value="POGO TRANSPOSABLE ELEMENT WITH KRAB DOMAIN"/>
    <property type="match status" value="1"/>
</dbReference>
<sequence length="425" mass="49664">MSHKRMTHKNRSKSNVIEFAILYGSAATCYKYGINELTLRKWRKQSIGFDDPSYDEQLDAEEKQIGLLKQMESQLRRWFIKEREINNELTLTDLKNEADRRAKILGAKNFKGTLSWCQLFLKEYNLRLKNCKAGKNNFPKNWETKIETFKNSVEEKLPGVDLKYIANMDEIPMTFNVPARYFVFLQSDRTVNALNFENEKISFTVTLTITADGSKLPPFVIFKHNTDIGDQLLDGAISTTNDRGYMTKKTMMKWFERIWKKRIGNSKDTKSILIYDSAPAHKITDFVSKVRAVSSLHIIPTGLTKTLQPLNHYVKERFRKNLKIHWKKWMIESFDTYNRTYHPQDLSFMLICDWIQKSWQDVPTESIKKAFKRTKINFYGNDEVPIDDDDSPITSDVESIDIPAELEDCLVCDDIESDNDFEGFL</sequence>
<dbReference type="InterPro" id="IPR004875">
    <property type="entry name" value="DDE_SF_endonuclease_dom"/>
</dbReference>
<feature type="domain" description="HTH CENPB-type" evidence="2">
    <location>
        <begin position="59"/>
        <end position="130"/>
    </location>
</feature>
<dbReference type="Pfam" id="PF03184">
    <property type="entry name" value="DDE_1"/>
    <property type="match status" value="1"/>
</dbReference>
<evidence type="ECO:0000256" key="1">
    <source>
        <dbReference type="ARBA" id="ARBA00023125"/>
    </source>
</evidence>
<reference evidence="4" key="1">
    <citation type="submission" date="2017-02" db="UniProtKB">
        <authorList>
            <consortium name="WormBaseParasite"/>
        </authorList>
    </citation>
    <scope>IDENTIFICATION</scope>
</reference>
<dbReference type="PANTHER" id="PTHR19303">
    <property type="entry name" value="TRANSPOSON"/>
    <property type="match status" value="1"/>
</dbReference>
<dbReference type="InterPro" id="IPR050863">
    <property type="entry name" value="CenT-Element_Derived"/>
</dbReference>
<dbReference type="GO" id="GO:0005634">
    <property type="term" value="C:nucleus"/>
    <property type="evidence" value="ECO:0007669"/>
    <property type="project" value="TreeGrafter"/>
</dbReference>
<dbReference type="InterPro" id="IPR006600">
    <property type="entry name" value="HTH_CenpB_DNA-bd_dom"/>
</dbReference>
<evidence type="ECO:0000313" key="4">
    <source>
        <dbReference type="WBParaSite" id="PTRK_0000468100.1"/>
    </source>
</evidence>
<dbReference type="WBParaSite" id="PTRK_0000468100.1">
    <property type="protein sequence ID" value="PTRK_0000468100.1"/>
    <property type="gene ID" value="PTRK_0000468100"/>
</dbReference>
<keyword evidence="3" id="KW-1185">Reference proteome</keyword>
<dbReference type="STRING" id="131310.A0A0N4ZAW7"/>
<dbReference type="AlphaFoldDB" id="A0A0N4ZAW7"/>
<evidence type="ECO:0000313" key="3">
    <source>
        <dbReference type="Proteomes" id="UP000038045"/>
    </source>
</evidence>
<proteinExistence type="predicted"/>
<protein>
    <submittedName>
        <fullName evidence="4">HTH CENPB-type domain-containing protein</fullName>
    </submittedName>
</protein>
<keyword evidence="1" id="KW-0238">DNA-binding</keyword>
<dbReference type="PROSITE" id="PS51253">
    <property type="entry name" value="HTH_CENPB"/>
    <property type="match status" value="1"/>
</dbReference>
<name>A0A0N4ZAW7_PARTI</name>
<dbReference type="GO" id="GO:0003677">
    <property type="term" value="F:DNA binding"/>
    <property type="evidence" value="ECO:0007669"/>
    <property type="project" value="UniProtKB-KW"/>
</dbReference>
<organism evidence="3 4">
    <name type="scientific">Parastrongyloides trichosuri</name>
    <name type="common">Possum-specific nematode worm</name>
    <dbReference type="NCBI Taxonomy" id="131310"/>
    <lineage>
        <taxon>Eukaryota</taxon>
        <taxon>Metazoa</taxon>
        <taxon>Ecdysozoa</taxon>
        <taxon>Nematoda</taxon>
        <taxon>Chromadorea</taxon>
        <taxon>Rhabditida</taxon>
        <taxon>Tylenchina</taxon>
        <taxon>Panagrolaimomorpha</taxon>
        <taxon>Strongyloidoidea</taxon>
        <taxon>Strongyloididae</taxon>
        <taxon>Parastrongyloides</taxon>
    </lineage>
</organism>
<accession>A0A0N4ZAW7</accession>
<evidence type="ECO:0000259" key="2">
    <source>
        <dbReference type="PROSITE" id="PS51253"/>
    </source>
</evidence>